<dbReference type="OrthoDB" id="9770043at2"/>
<evidence type="ECO:0000256" key="1">
    <source>
        <dbReference type="SAM" id="SignalP"/>
    </source>
</evidence>
<dbReference type="PANTHER" id="PTHR19328:SF13">
    <property type="entry name" value="HIPL1 PROTEIN"/>
    <property type="match status" value="1"/>
</dbReference>
<feature type="chain" id="PRO_5016687417" evidence="1">
    <location>
        <begin position="22"/>
        <end position="894"/>
    </location>
</feature>
<dbReference type="CDD" id="cd00146">
    <property type="entry name" value="PKD"/>
    <property type="match status" value="1"/>
</dbReference>
<dbReference type="Pfam" id="PF18911">
    <property type="entry name" value="PKD_4"/>
    <property type="match status" value="1"/>
</dbReference>
<dbReference type="Pfam" id="PF07995">
    <property type="entry name" value="GSDH"/>
    <property type="match status" value="1"/>
</dbReference>
<dbReference type="RefSeq" id="WP_114463439.1">
    <property type="nucleotide sequence ID" value="NZ_QPIW01000026.1"/>
</dbReference>
<dbReference type="SUPFAM" id="SSF49299">
    <property type="entry name" value="PKD domain"/>
    <property type="match status" value="1"/>
</dbReference>
<dbReference type="InterPro" id="IPR022409">
    <property type="entry name" value="PKD/Chitinase_dom"/>
</dbReference>
<accession>A0A369I9V7</accession>
<proteinExistence type="predicted"/>
<name>A0A369I9V7_9BACT</name>
<gene>
    <name evidence="3" type="ORF">DVG78_23300</name>
</gene>
<evidence type="ECO:0000313" key="3">
    <source>
        <dbReference type="EMBL" id="RDB03446.1"/>
    </source>
</evidence>
<sequence>MKKGCLLLYLALLFVKGQSQTLQSGFAQQVYASDFNSLMGITFDNSGRLFCWEKEGKVYVINNGVQTTLLDINQEVYNVTDLGLIGLVLDPNFLSNGLFYIYYIVDPKHLLNIGSQYDDAGNGGTMARVTRYQADAATGFTTIVANTRTILIGETASTGIPCTSFFHMGGSMKFAKDGTLFISVGDAATAANNDIGGFDYGSRTVARGIMTSAENIGSYRSQNLDSHCGKILRINATNGNGISSNPYYSEDYPRSPRSRIWARGLRNPYGILPLPETGSHNPEVGNPGNLLIGDVGSILFEEVNLATGPGQNFGWPRYEGENARAEHPSATWDPGSNKKKPQLYYNSTTGYSIVGGNTYTVGGIQVPGEINGHCILIGDFYKRTDLSSQYLNKLYIADYSQKWIKMVTFDTTNQIIAVENFASNLSNNVISLSVSPTTSGIFYCTANQILRIFPTTNSAPIAKIEADKTYGAGPLVVRFSAAKSYDPDSTSLTYLWQFGDGSSTESGLKPHHRFASNSSAPQKYTVTVTVTDANGASTSDSLYIYLNNTPPVIASTSLDNFTPFPVNQNHPITLDATVQDNEQNPASLSLSWKIYLAHNDHQHLSSSHSGNNINTTLAPLDCELGAASYWYRVYLTVSDSLGLTTTLIKDLFPQCGGIAQTITFPTINDKQTTNTPFVLGATTSSGLSPSYYSISGPAYVIGNQVTLSGMPGTVVLRAAQHGNGAYNQAAPVERSFQVNRPLDSQSFAFSPISNKNVSDAPFPLTASASTNTPKFLVVSGPATVTGNTVTLTGTAGQVTIRAYASGTYATDGVYSDRSFQVVYPCPSTQTVNNLAYTVYQAQTALTVTGATLVTPSNQSLLLQAGGSITIQPTVGTSFSTGTNSTFKMEIAGCP</sequence>
<comment type="caution">
    <text evidence="3">The sequence shown here is derived from an EMBL/GenBank/DDBJ whole genome shotgun (WGS) entry which is preliminary data.</text>
</comment>
<dbReference type="SUPFAM" id="SSF50952">
    <property type="entry name" value="Soluble quinoprotein glucose dehydrogenase"/>
    <property type="match status" value="1"/>
</dbReference>
<dbReference type="SMART" id="SM00089">
    <property type="entry name" value="PKD"/>
    <property type="match status" value="1"/>
</dbReference>
<dbReference type="Gene3D" id="2.60.40.10">
    <property type="entry name" value="Immunoglobulins"/>
    <property type="match status" value="1"/>
</dbReference>
<evidence type="ECO:0000313" key="4">
    <source>
        <dbReference type="Proteomes" id="UP000253141"/>
    </source>
</evidence>
<evidence type="ECO:0000259" key="2">
    <source>
        <dbReference type="PROSITE" id="PS50093"/>
    </source>
</evidence>
<dbReference type="InterPro" id="IPR012938">
    <property type="entry name" value="Glc/Sorbosone_DH"/>
</dbReference>
<protein>
    <submittedName>
        <fullName evidence="3">PKD domain-containing protein</fullName>
    </submittedName>
</protein>
<reference evidence="3 4" key="1">
    <citation type="submission" date="2018-07" db="EMBL/GenBank/DDBJ databases">
        <title>Genome analysis of Runella aurantiaca.</title>
        <authorList>
            <person name="Yang X."/>
        </authorList>
    </citation>
    <scope>NUCLEOTIDE SEQUENCE [LARGE SCALE GENOMIC DNA]</scope>
    <source>
        <strain evidence="3 4">YX9</strain>
    </source>
</reference>
<dbReference type="InterPro" id="IPR000601">
    <property type="entry name" value="PKD_dom"/>
</dbReference>
<dbReference type="PANTHER" id="PTHR19328">
    <property type="entry name" value="HEDGEHOG-INTERACTING PROTEIN"/>
    <property type="match status" value="1"/>
</dbReference>
<dbReference type="InterPro" id="IPR011042">
    <property type="entry name" value="6-blade_b-propeller_TolB-like"/>
</dbReference>
<feature type="domain" description="PKD" evidence="2">
    <location>
        <begin position="460"/>
        <end position="544"/>
    </location>
</feature>
<dbReference type="Proteomes" id="UP000253141">
    <property type="component" value="Unassembled WGS sequence"/>
</dbReference>
<dbReference type="AlphaFoldDB" id="A0A369I9V7"/>
<dbReference type="EMBL" id="QPIW01000026">
    <property type="protein sequence ID" value="RDB03446.1"/>
    <property type="molecule type" value="Genomic_DNA"/>
</dbReference>
<keyword evidence="1" id="KW-0732">Signal</keyword>
<dbReference type="InterPro" id="IPR035986">
    <property type="entry name" value="PKD_dom_sf"/>
</dbReference>
<feature type="signal peptide" evidence="1">
    <location>
        <begin position="1"/>
        <end position="21"/>
    </location>
</feature>
<dbReference type="Gene3D" id="2.120.10.30">
    <property type="entry name" value="TolB, C-terminal domain"/>
    <property type="match status" value="1"/>
</dbReference>
<dbReference type="PROSITE" id="PS50093">
    <property type="entry name" value="PKD"/>
    <property type="match status" value="1"/>
</dbReference>
<dbReference type="InterPro" id="IPR013783">
    <property type="entry name" value="Ig-like_fold"/>
</dbReference>
<organism evidence="3 4">
    <name type="scientific">Runella aurantiaca</name>
    <dbReference type="NCBI Taxonomy" id="2282308"/>
    <lineage>
        <taxon>Bacteria</taxon>
        <taxon>Pseudomonadati</taxon>
        <taxon>Bacteroidota</taxon>
        <taxon>Cytophagia</taxon>
        <taxon>Cytophagales</taxon>
        <taxon>Spirosomataceae</taxon>
        <taxon>Runella</taxon>
    </lineage>
</organism>
<dbReference type="InterPro" id="IPR011041">
    <property type="entry name" value="Quinoprot_gluc/sorb_DH_b-prop"/>
</dbReference>
<keyword evidence="4" id="KW-1185">Reference proteome</keyword>